<dbReference type="InterPro" id="IPR001810">
    <property type="entry name" value="F-box_dom"/>
</dbReference>
<sequence>MLWKILLLLPPKPSSRLRASAVSTRWRGIATDPNFKSQFLVHSRNWKPPLLGVFERRRQKFCFTPVLHPPDRIPAERIHISGWMTSSDCDVTACRHGRVLAIDRLLARLVVFAPLTGEERNLPVVPDEFRPPSYFHLNASVLCAANGQDHVHGFCHKSPFKVALLSSHRIIKTEQGTVGWVRFSFPILEIWLRKKNCQQQQVTTWLLHKTVDMHDILGIPPRSSNKVWHSKLRGYDEANNVIILLVDDSAYMVDLNSMKSTKLDGRRSSMNRCHPFTSFYPPDMAI</sequence>
<proteinExistence type="predicted"/>
<name>A0A9R0R716_TRITD</name>
<dbReference type="EMBL" id="LT934115">
    <property type="protein sequence ID" value="VAH55240.1"/>
    <property type="molecule type" value="Genomic_DNA"/>
</dbReference>
<protein>
    <recommendedName>
        <fullName evidence="1">F-box domain-containing protein</fullName>
    </recommendedName>
</protein>
<dbReference type="InterPro" id="IPR036047">
    <property type="entry name" value="F-box-like_dom_sf"/>
</dbReference>
<reference evidence="2 3" key="1">
    <citation type="submission" date="2017-09" db="EMBL/GenBank/DDBJ databases">
        <authorList>
            <consortium name="International Durum Wheat Genome Sequencing Consortium (IDWGSC)"/>
            <person name="Milanesi L."/>
        </authorList>
    </citation>
    <scope>NUCLEOTIDE SEQUENCE [LARGE SCALE GENOMIC DNA]</scope>
    <source>
        <strain evidence="3">cv. Svevo</strain>
    </source>
</reference>
<dbReference type="Proteomes" id="UP000324705">
    <property type="component" value="Chromosome 3A"/>
</dbReference>
<dbReference type="Gramene" id="TRITD3Av1G000540.5">
    <property type="protein sequence ID" value="TRITD3Av1G000540.5"/>
    <property type="gene ID" value="TRITD3Av1G000540"/>
</dbReference>
<accession>A0A9R0R716</accession>
<dbReference type="SUPFAM" id="SSF81383">
    <property type="entry name" value="F-box domain"/>
    <property type="match status" value="1"/>
</dbReference>
<evidence type="ECO:0000313" key="3">
    <source>
        <dbReference type="Proteomes" id="UP000324705"/>
    </source>
</evidence>
<dbReference type="AlphaFoldDB" id="A0A9R0R716"/>
<dbReference type="PANTHER" id="PTHR32133:SF369">
    <property type="entry name" value="F-BOX DOMAIN-CONTAINING PROTEIN"/>
    <property type="match status" value="1"/>
</dbReference>
<dbReference type="Pfam" id="PF00646">
    <property type="entry name" value="F-box"/>
    <property type="match status" value="1"/>
</dbReference>
<feature type="domain" description="F-box" evidence="1">
    <location>
        <begin position="2"/>
        <end position="37"/>
    </location>
</feature>
<evidence type="ECO:0000259" key="1">
    <source>
        <dbReference type="Pfam" id="PF00646"/>
    </source>
</evidence>
<gene>
    <name evidence="2" type="ORF">TRITD_3Av1G000540</name>
</gene>
<keyword evidence="3" id="KW-1185">Reference proteome</keyword>
<dbReference type="PANTHER" id="PTHR32133">
    <property type="entry name" value="OS07G0120400 PROTEIN"/>
    <property type="match status" value="1"/>
</dbReference>
<organism evidence="2 3">
    <name type="scientific">Triticum turgidum subsp. durum</name>
    <name type="common">Durum wheat</name>
    <name type="synonym">Triticum durum</name>
    <dbReference type="NCBI Taxonomy" id="4567"/>
    <lineage>
        <taxon>Eukaryota</taxon>
        <taxon>Viridiplantae</taxon>
        <taxon>Streptophyta</taxon>
        <taxon>Embryophyta</taxon>
        <taxon>Tracheophyta</taxon>
        <taxon>Spermatophyta</taxon>
        <taxon>Magnoliopsida</taxon>
        <taxon>Liliopsida</taxon>
        <taxon>Poales</taxon>
        <taxon>Poaceae</taxon>
        <taxon>BOP clade</taxon>
        <taxon>Pooideae</taxon>
        <taxon>Triticodae</taxon>
        <taxon>Triticeae</taxon>
        <taxon>Triticinae</taxon>
        <taxon>Triticum</taxon>
    </lineage>
</organism>
<evidence type="ECO:0000313" key="2">
    <source>
        <dbReference type="EMBL" id="VAH55240.1"/>
    </source>
</evidence>